<dbReference type="GeneID" id="55608518"/>
<name>A0A384ZS25_9CAUD</name>
<dbReference type="EMBL" id="MH375644">
    <property type="protein sequence ID" value="AXC34440.1"/>
    <property type="molecule type" value="Genomic_DNA"/>
</dbReference>
<protein>
    <submittedName>
        <fullName evidence="1">Baseplate wedge</fullName>
    </submittedName>
</protein>
<evidence type="ECO:0000313" key="2">
    <source>
        <dbReference type="Proteomes" id="UP000260311"/>
    </source>
</evidence>
<reference evidence="1 2" key="1">
    <citation type="submission" date="2018-05" db="EMBL/GenBank/DDBJ databases">
        <title>The genome of Vibrio coralliilyticus phage YC.</title>
        <authorList>
            <person name="Benler S."/>
        </authorList>
    </citation>
    <scope>NUCLEOTIDE SEQUENCE [LARGE SCALE GENOMIC DNA]</scope>
</reference>
<evidence type="ECO:0000313" key="1">
    <source>
        <dbReference type="EMBL" id="AXC34440.1"/>
    </source>
</evidence>
<proteinExistence type="predicted"/>
<accession>A0A384ZS25</accession>
<dbReference type="Proteomes" id="UP000260311">
    <property type="component" value="Segment"/>
</dbReference>
<keyword evidence="2" id="KW-1185">Reference proteome</keyword>
<dbReference type="KEGG" id="vg:55608518"/>
<sequence length="181" mass="21083">MYEYFPKRWFRNGTSEGKPVLFTDITRRVAIPDRYKTDSTLYLDYTVGDGETPMDIAERVYDSSELWWVILLTNNIHDMAEQWPVDSHSYDTMLRENYEDSELYGIDHYVNGSGKRVDVDGLRYAHGLTGSDAEIAGRYGLRAVRLYDNLVDQNEKLRRIRVIDPDYVSGLVRELEAIINE</sequence>
<organism evidence="1 2">
    <name type="scientific">Vibrio phage YC</name>
    <dbReference type="NCBI Taxonomy" id="2267403"/>
    <lineage>
        <taxon>Viruses</taxon>
        <taxon>Duplodnaviria</taxon>
        <taxon>Heunggongvirae</taxon>
        <taxon>Uroviricota</taxon>
        <taxon>Caudoviricetes</taxon>
        <taxon>Pantevenvirales</taxon>
        <taxon>Ackermannviridae</taxon>
        <taxon>Campanilevirus</taxon>
        <taxon>Campanilevirus YC</taxon>
    </lineage>
</organism>
<dbReference type="RefSeq" id="YP_009838286.1">
    <property type="nucleotide sequence ID" value="NC_048709.1"/>
</dbReference>